<keyword evidence="3" id="KW-1185">Reference proteome</keyword>
<dbReference type="RefSeq" id="WP_190474125.1">
    <property type="nucleotide sequence ID" value="NZ_JACJPW010000132.1"/>
</dbReference>
<evidence type="ECO:0000313" key="3">
    <source>
        <dbReference type="Proteomes" id="UP000641646"/>
    </source>
</evidence>
<protein>
    <submittedName>
        <fullName evidence="2">Uncharacterized protein</fullName>
    </submittedName>
</protein>
<evidence type="ECO:0000256" key="1">
    <source>
        <dbReference type="SAM" id="Phobius"/>
    </source>
</evidence>
<dbReference type="EMBL" id="JACJPW010000132">
    <property type="protein sequence ID" value="MBD2185632.1"/>
    <property type="molecule type" value="Genomic_DNA"/>
</dbReference>
<reference evidence="2" key="2">
    <citation type="submission" date="2020-08" db="EMBL/GenBank/DDBJ databases">
        <authorList>
            <person name="Chen M."/>
            <person name="Teng W."/>
            <person name="Zhao L."/>
            <person name="Hu C."/>
            <person name="Zhou Y."/>
            <person name="Han B."/>
            <person name="Song L."/>
            <person name="Shu W."/>
        </authorList>
    </citation>
    <scope>NUCLEOTIDE SEQUENCE</scope>
    <source>
        <strain evidence="2">FACHB-1375</strain>
    </source>
</reference>
<keyword evidence="1" id="KW-1133">Transmembrane helix</keyword>
<evidence type="ECO:0000313" key="2">
    <source>
        <dbReference type="EMBL" id="MBD2185632.1"/>
    </source>
</evidence>
<proteinExistence type="predicted"/>
<reference evidence="2" key="1">
    <citation type="journal article" date="2015" name="ISME J.">
        <title>Draft Genome Sequence of Streptomyces incarnatus NRRL8089, which Produces the Nucleoside Antibiotic Sinefungin.</title>
        <authorList>
            <person name="Oshima K."/>
            <person name="Hattori M."/>
            <person name="Shimizu H."/>
            <person name="Fukuda K."/>
            <person name="Nemoto M."/>
            <person name="Inagaki K."/>
            <person name="Tamura T."/>
        </authorList>
    </citation>
    <scope>NUCLEOTIDE SEQUENCE</scope>
    <source>
        <strain evidence="2">FACHB-1375</strain>
    </source>
</reference>
<dbReference type="AlphaFoldDB" id="A0A926ZKQ5"/>
<gene>
    <name evidence="2" type="ORF">H6G03_31960</name>
</gene>
<keyword evidence="1" id="KW-0812">Transmembrane</keyword>
<dbReference type="Proteomes" id="UP000641646">
    <property type="component" value="Unassembled WGS sequence"/>
</dbReference>
<organism evidence="2 3">
    <name type="scientific">Aerosakkonema funiforme FACHB-1375</name>
    <dbReference type="NCBI Taxonomy" id="2949571"/>
    <lineage>
        <taxon>Bacteria</taxon>
        <taxon>Bacillati</taxon>
        <taxon>Cyanobacteriota</taxon>
        <taxon>Cyanophyceae</taxon>
        <taxon>Oscillatoriophycideae</taxon>
        <taxon>Aerosakkonematales</taxon>
        <taxon>Aerosakkonemataceae</taxon>
        <taxon>Aerosakkonema</taxon>
    </lineage>
</organism>
<keyword evidence="1" id="KW-0472">Membrane</keyword>
<sequence>MVQLIWRILLWLRGGTLNLLILAGVLLLIWGIFSPVGTLVWWVKEGSENLGFKPEEPKNLPAGKKSNFVAKPSNINCYIVFLPGVGDFSADELTPGEEEFLNRLVKSHANCVAVSDVFPYSAANESLGGRRPLAPLWRFANRADGWLDMADVLIKIRNLWRFAISADDRYGPIYNQGIATAIIDRMQAAHPIPQSSNQPFKIILIGTSGGAQVSLGAVPYLHQWLNAEINVVSVGGVFAGDKGFNVSQHIYHLRGRRDWVEDIGRVVFPSRWPWTVGSPFNQAVRDGRYTAKISGPHNHDGSQGYFGQDLAKGKDISYVDITLEEVNKLPIWSVQKPSAVRQGKSD</sequence>
<name>A0A926ZKQ5_9CYAN</name>
<accession>A0A926ZKQ5</accession>
<feature type="transmembrane region" description="Helical" evidence="1">
    <location>
        <begin position="20"/>
        <end position="43"/>
    </location>
</feature>
<comment type="caution">
    <text evidence="2">The sequence shown here is derived from an EMBL/GenBank/DDBJ whole genome shotgun (WGS) entry which is preliminary data.</text>
</comment>